<name>A0A7J4GS50_9ARCH</name>
<protein>
    <submittedName>
        <fullName evidence="8">M3 family oligoendopeptidase</fullName>
    </submittedName>
</protein>
<keyword evidence="3" id="KW-0479">Metal-binding</keyword>
<dbReference type="PANTHER" id="PTHR11804:SF48">
    <property type="entry name" value="PUTATIVE-RELATED"/>
    <property type="match status" value="1"/>
</dbReference>
<evidence type="ECO:0000256" key="3">
    <source>
        <dbReference type="ARBA" id="ARBA00022723"/>
    </source>
</evidence>
<gene>
    <name evidence="8" type="ORF">EYQ70_03455</name>
</gene>
<dbReference type="GO" id="GO:0046872">
    <property type="term" value="F:metal ion binding"/>
    <property type="evidence" value="ECO:0007669"/>
    <property type="project" value="UniProtKB-KW"/>
</dbReference>
<dbReference type="PANTHER" id="PTHR11804">
    <property type="entry name" value="PROTEASE M3 THIMET OLIGOPEPTIDASE-RELATED"/>
    <property type="match status" value="1"/>
</dbReference>
<feature type="domain" description="Peptidase M3A/M3B catalytic" evidence="7">
    <location>
        <begin position="167"/>
        <end position="552"/>
    </location>
</feature>
<comment type="cofactor">
    <cofactor evidence="1">
        <name>Zn(2+)</name>
        <dbReference type="ChEBI" id="CHEBI:29105"/>
    </cofactor>
</comment>
<dbReference type="Pfam" id="PF01432">
    <property type="entry name" value="Peptidase_M3"/>
    <property type="match status" value="1"/>
</dbReference>
<sequence length="568" mass="66267">MVLELPKNSKEMQDWKWNNYEPFFDYLFNQELSEGNIDSWMKYWSDFSELIGEVGTDVYVSTTVDTTDEDAKKRFHTFLEDISENTSSKDQLLKEKLLETGIVPENFDIPLRAIKSEVDQFCKENLPLMTKDSKLSKEYDAIIGAQTVEWEGEEVTITQLSPVLLETDREKREKAWRLAAERRLEDRDEINKIWQKILEIRINIAKNADYDNYRSWRWEYLKRFDYTPEDCLNFHSGIEKVVKPFVSKLIKERKEQLGLDVLKPWDLSVDPFNRDPLTPFKDASELEEKCHNIFEAVDVDLGNHFSIMRDQKLLDLANRKGKAPGGYCTEYYHRRLPFIFMNAVGTHSDVQTMLHEGGHAFHVFESNQLPYASQREVGMEFAEVASMSMELLAAPYITENHGGFYNSNDANRARIEHLEKSIMFWPYMAVVDGFQHWAYTNPEDAINPANCDAQWTKLWKRFQTFDDLDSTEFEDIIATGWHNKLHLFHVPFYYIEYGMAQLGAIQVWGNALKNQKKAVEKYRYALSLGGNATLPELFEAAGTKFAFDEEMLTYAVNLIDSQIKELNQ</sequence>
<dbReference type="Gene3D" id="1.10.1370.30">
    <property type="match status" value="1"/>
</dbReference>
<evidence type="ECO:0000256" key="5">
    <source>
        <dbReference type="ARBA" id="ARBA00022833"/>
    </source>
</evidence>
<accession>A0A7J4GS50</accession>
<evidence type="ECO:0000256" key="1">
    <source>
        <dbReference type="ARBA" id="ARBA00001947"/>
    </source>
</evidence>
<keyword evidence="4" id="KW-0378">Hydrolase</keyword>
<evidence type="ECO:0000256" key="2">
    <source>
        <dbReference type="ARBA" id="ARBA00022670"/>
    </source>
</evidence>
<evidence type="ECO:0000256" key="4">
    <source>
        <dbReference type="ARBA" id="ARBA00022801"/>
    </source>
</evidence>
<proteinExistence type="predicted"/>
<dbReference type="NCBIfam" id="TIGR02289">
    <property type="entry name" value="M3_not_pepF"/>
    <property type="match status" value="1"/>
</dbReference>
<dbReference type="InterPro" id="IPR001567">
    <property type="entry name" value="Pept_M3A_M3B_dom"/>
</dbReference>
<dbReference type="AlphaFoldDB" id="A0A7J4GS50"/>
<organism evidence="8 9">
    <name type="scientific">Marine Group III euryarchaeote</name>
    <dbReference type="NCBI Taxonomy" id="2173149"/>
    <lineage>
        <taxon>Archaea</taxon>
        <taxon>Methanobacteriati</taxon>
        <taxon>Thermoplasmatota</taxon>
        <taxon>Thermoplasmata</taxon>
        <taxon>Candidatus Thermoprofundales</taxon>
    </lineage>
</organism>
<dbReference type="Proteomes" id="UP000585802">
    <property type="component" value="Unassembled WGS sequence"/>
</dbReference>
<dbReference type="EMBL" id="DUCX01000053">
    <property type="protein sequence ID" value="HIF37445.1"/>
    <property type="molecule type" value="Genomic_DNA"/>
</dbReference>
<dbReference type="InterPro" id="IPR011976">
    <property type="entry name" value="Pept_M3B_oligopep-rel"/>
</dbReference>
<dbReference type="SUPFAM" id="SSF55486">
    <property type="entry name" value="Metalloproteases ('zincins'), catalytic domain"/>
    <property type="match status" value="1"/>
</dbReference>
<comment type="caution">
    <text evidence="8">The sequence shown here is derived from an EMBL/GenBank/DDBJ whole genome shotgun (WGS) entry which is preliminary data.</text>
</comment>
<dbReference type="GO" id="GO:0004222">
    <property type="term" value="F:metalloendopeptidase activity"/>
    <property type="evidence" value="ECO:0007669"/>
    <property type="project" value="InterPro"/>
</dbReference>
<dbReference type="GO" id="GO:0006518">
    <property type="term" value="P:peptide metabolic process"/>
    <property type="evidence" value="ECO:0007669"/>
    <property type="project" value="TreeGrafter"/>
</dbReference>
<dbReference type="CDD" id="cd09606">
    <property type="entry name" value="M3B_PepF"/>
    <property type="match status" value="1"/>
</dbReference>
<keyword evidence="5" id="KW-0862">Zinc</keyword>
<evidence type="ECO:0000313" key="8">
    <source>
        <dbReference type="EMBL" id="HIF37445.1"/>
    </source>
</evidence>
<evidence type="ECO:0000259" key="7">
    <source>
        <dbReference type="Pfam" id="PF01432"/>
    </source>
</evidence>
<dbReference type="GO" id="GO:0006508">
    <property type="term" value="P:proteolysis"/>
    <property type="evidence" value="ECO:0007669"/>
    <property type="project" value="UniProtKB-KW"/>
</dbReference>
<evidence type="ECO:0000313" key="9">
    <source>
        <dbReference type="Proteomes" id="UP000585802"/>
    </source>
</evidence>
<keyword evidence="2" id="KW-0645">Protease</keyword>
<dbReference type="InterPro" id="IPR045090">
    <property type="entry name" value="Pept_M3A_M3B"/>
</dbReference>
<keyword evidence="6" id="KW-0482">Metalloprotease</keyword>
<reference evidence="9" key="1">
    <citation type="journal article" date="2019" name="bioRxiv">
        <title>Genome diversification in globally distributed novel marine Proteobacteria is linked to environmental adaptation.</title>
        <authorList>
            <person name="Zhou Z."/>
            <person name="Tran P.Q."/>
            <person name="Kieft K."/>
            <person name="Anantharaman K."/>
        </authorList>
    </citation>
    <scope>NUCLEOTIDE SEQUENCE [LARGE SCALE GENOMIC DNA]</scope>
</reference>
<evidence type="ECO:0000256" key="6">
    <source>
        <dbReference type="ARBA" id="ARBA00023049"/>
    </source>
</evidence>